<dbReference type="GO" id="GO:0019172">
    <property type="term" value="F:glyoxalase III activity"/>
    <property type="evidence" value="ECO:0007669"/>
    <property type="project" value="TreeGrafter"/>
</dbReference>
<name>A0A364V3V4_9CORY</name>
<dbReference type="Gene3D" id="3.40.50.880">
    <property type="match status" value="1"/>
</dbReference>
<keyword evidence="2" id="KW-0456">Lyase</keyword>
<dbReference type="GO" id="GO:0016740">
    <property type="term" value="F:transferase activity"/>
    <property type="evidence" value="ECO:0007669"/>
    <property type="project" value="UniProtKB-KW"/>
</dbReference>
<dbReference type="Proteomes" id="UP000251577">
    <property type="component" value="Unassembled WGS sequence"/>
</dbReference>
<keyword evidence="5" id="KW-0315">Glutamine amidotransferase</keyword>
<evidence type="ECO:0000313" key="5">
    <source>
        <dbReference type="EMBL" id="RAV31314.1"/>
    </source>
</evidence>
<dbReference type="EMBL" id="QHCV01000117">
    <property type="protein sequence ID" value="RAV31314.1"/>
    <property type="molecule type" value="Genomic_DNA"/>
</dbReference>
<evidence type="ECO:0000256" key="2">
    <source>
        <dbReference type="ARBA" id="ARBA00023239"/>
    </source>
</evidence>
<proteinExistence type="inferred from homology"/>
<feature type="domain" description="DJ-1/PfpI" evidence="4">
    <location>
        <begin position="30"/>
        <end position="228"/>
    </location>
</feature>
<dbReference type="CDD" id="cd03141">
    <property type="entry name" value="GATase1_Hsp31_like"/>
    <property type="match status" value="1"/>
</dbReference>
<dbReference type="RefSeq" id="WP_113631382.1">
    <property type="nucleotide sequence ID" value="NZ_QHCV01000117.1"/>
</dbReference>
<accession>A0A364V3V4</accession>
<reference evidence="5 6" key="1">
    <citation type="journal article" date="2018" name="Syst. Appl. Microbiol.">
        <title>Corynebacterium heidelbergense sp. nov., isolated from the preen glands of Egyptian geese (Alopochen aegyptiacus).</title>
        <authorList>
            <person name="Braun M.S."/>
            <person name="Wang E."/>
            <person name="Zimmermann S."/>
            <person name="Wink M."/>
        </authorList>
    </citation>
    <scope>NUCLEOTIDE SEQUENCE [LARGE SCALE GENOMIC DNA]</scope>
    <source>
        <strain evidence="5 6">647</strain>
    </source>
</reference>
<sequence length="232" mass="24811">MSKVLFVVSAANVWTLKDGSEYPTGYWGEELAVPHRLFREAGWDITIATPGAVAPTLDETSMGIAGGLPKKRKEIREYLDSIQAELDSPVDLADVNADDFDVVFYPGGHGPMEDLSQDATSGALLARRVETNKPVGLLCHAPAAILAAKKEDGTNVFAGRKMTGFSNLEEKANKASAKAKWLLEDEMKAAGVDYSSGVPMMSHVVEDGSVFTGQNPASSEKLAKRLIEVAGN</sequence>
<comment type="similarity">
    <text evidence="3">Belongs to the peptidase C56 family. HSP31-like subfamily.</text>
</comment>
<evidence type="ECO:0000259" key="4">
    <source>
        <dbReference type="Pfam" id="PF01965"/>
    </source>
</evidence>
<dbReference type="SUPFAM" id="SSF52317">
    <property type="entry name" value="Class I glutamine amidotransferase-like"/>
    <property type="match status" value="1"/>
</dbReference>
<dbReference type="GO" id="GO:0019243">
    <property type="term" value="P:methylglyoxal catabolic process to D-lactate via S-lactoyl-glutathione"/>
    <property type="evidence" value="ECO:0007669"/>
    <property type="project" value="TreeGrafter"/>
</dbReference>
<evidence type="ECO:0000256" key="3">
    <source>
        <dbReference type="ARBA" id="ARBA00038493"/>
    </source>
</evidence>
<dbReference type="Pfam" id="PF01965">
    <property type="entry name" value="DJ-1_PfpI"/>
    <property type="match status" value="1"/>
</dbReference>
<gene>
    <name evidence="5" type="ORF">DLJ54_09015</name>
</gene>
<evidence type="ECO:0000256" key="1">
    <source>
        <dbReference type="ARBA" id="ARBA00023016"/>
    </source>
</evidence>
<keyword evidence="1" id="KW-0346">Stress response</keyword>
<dbReference type="InterPro" id="IPR050325">
    <property type="entry name" value="Prot/Nucl_acid_deglycase"/>
</dbReference>
<evidence type="ECO:0000313" key="6">
    <source>
        <dbReference type="Proteomes" id="UP000251577"/>
    </source>
</evidence>
<protein>
    <submittedName>
        <fullName evidence="5">Type 1 glutamine amidotransferase domain-containing protein</fullName>
    </submittedName>
</protein>
<keyword evidence="6" id="KW-1185">Reference proteome</keyword>
<dbReference type="PANTHER" id="PTHR48094:SF11">
    <property type="entry name" value="GLUTATHIONE-INDEPENDENT GLYOXALASE HSP31-RELATED"/>
    <property type="match status" value="1"/>
</dbReference>
<organism evidence="5 6">
    <name type="scientific">Corynebacterium heidelbergense</name>
    <dbReference type="NCBI Taxonomy" id="2055947"/>
    <lineage>
        <taxon>Bacteria</taxon>
        <taxon>Bacillati</taxon>
        <taxon>Actinomycetota</taxon>
        <taxon>Actinomycetes</taxon>
        <taxon>Mycobacteriales</taxon>
        <taxon>Corynebacteriaceae</taxon>
        <taxon>Corynebacterium</taxon>
    </lineage>
</organism>
<keyword evidence="5" id="KW-0808">Transferase</keyword>
<comment type="caution">
    <text evidence="5">The sequence shown here is derived from an EMBL/GenBank/DDBJ whole genome shotgun (WGS) entry which is preliminary data.</text>
</comment>
<dbReference type="AlphaFoldDB" id="A0A364V3V4"/>
<dbReference type="InterPro" id="IPR002818">
    <property type="entry name" value="DJ-1/PfpI"/>
</dbReference>
<dbReference type="InterPro" id="IPR029062">
    <property type="entry name" value="Class_I_gatase-like"/>
</dbReference>
<dbReference type="GO" id="GO:0005737">
    <property type="term" value="C:cytoplasm"/>
    <property type="evidence" value="ECO:0007669"/>
    <property type="project" value="TreeGrafter"/>
</dbReference>
<dbReference type="PANTHER" id="PTHR48094">
    <property type="entry name" value="PROTEIN/NUCLEIC ACID DEGLYCASE DJ-1-RELATED"/>
    <property type="match status" value="1"/>
</dbReference>